<evidence type="ECO:0000259" key="1">
    <source>
        <dbReference type="Pfam" id="PF12728"/>
    </source>
</evidence>
<evidence type="ECO:0000313" key="2">
    <source>
        <dbReference type="EMBL" id="NJP47182.1"/>
    </source>
</evidence>
<dbReference type="InterPro" id="IPR010093">
    <property type="entry name" value="SinI_DNA-bd"/>
</dbReference>
<accession>A0ABX0ZWN9</accession>
<organism evidence="2 3">
    <name type="scientific">Actinacidiphila epipremni</name>
    <dbReference type="NCBI Taxonomy" id="2053013"/>
    <lineage>
        <taxon>Bacteria</taxon>
        <taxon>Bacillati</taxon>
        <taxon>Actinomycetota</taxon>
        <taxon>Actinomycetes</taxon>
        <taxon>Kitasatosporales</taxon>
        <taxon>Streptomycetaceae</taxon>
        <taxon>Actinacidiphila</taxon>
    </lineage>
</organism>
<proteinExistence type="predicted"/>
<dbReference type="NCBIfam" id="TIGR01764">
    <property type="entry name" value="excise"/>
    <property type="match status" value="1"/>
</dbReference>
<protein>
    <submittedName>
        <fullName evidence="2">Excisionase family DNA-binding protein</fullName>
    </submittedName>
</protein>
<sequence>MPERLLNVAEAAERLGTGERFVRRLISERRIAFVKVGRHVRLAEATLDAYVLANTVQPVTRRRTRAHYGRAA</sequence>
<evidence type="ECO:0000313" key="3">
    <source>
        <dbReference type="Proteomes" id="UP000734511"/>
    </source>
</evidence>
<dbReference type="InterPro" id="IPR009061">
    <property type="entry name" value="DNA-bd_dom_put_sf"/>
</dbReference>
<keyword evidence="3" id="KW-1185">Reference proteome</keyword>
<dbReference type="GO" id="GO:0003677">
    <property type="term" value="F:DNA binding"/>
    <property type="evidence" value="ECO:0007669"/>
    <property type="project" value="UniProtKB-KW"/>
</dbReference>
<dbReference type="RefSeq" id="WP_167986024.1">
    <property type="nucleotide sequence ID" value="NZ_JAATEJ010000027.1"/>
</dbReference>
<dbReference type="Pfam" id="PF12728">
    <property type="entry name" value="HTH_17"/>
    <property type="match status" value="1"/>
</dbReference>
<gene>
    <name evidence="2" type="ORF">HCN08_27820</name>
</gene>
<comment type="caution">
    <text evidence="2">The sequence shown here is derived from an EMBL/GenBank/DDBJ whole genome shotgun (WGS) entry which is preliminary data.</text>
</comment>
<dbReference type="EMBL" id="JAATEJ010000027">
    <property type="protein sequence ID" value="NJP47182.1"/>
    <property type="molecule type" value="Genomic_DNA"/>
</dbReference>
<dbReference type="SUPFAM" id="SSF46955">
    <property type="entry name" value="Putative DNA-binding domain"/>
    <property type="match status" value="1"/>
</dbReference>
<reference evidence="2 3" key="1">
    <citation type="submission" date="2020-03" db="EMBL/GenBank/DDBJ databases">
        <title>WGS of actinomycetes isolated from Thailand.</title>
        <authorList>
            <person name="Thawai C."/>
        </authorList>
    </citation>
    <scope>NUCLEOTIDE SEQUENCE [LARGE SCALE GENOMIC DNA]</scope>
    <source>
        <strain evidence="2 3">PRB2-1</strain>
    </source>
</reference>
<dbReference type="InterPro" id="IPR041657">
    <property type="entry name" value="HTH_17"/>
</dbReference>
<keyword evidence="2" id="KW-0238">DNA-binding</keyword>
<dbReference type="Proteomes" id="UP000734511">
    <property type="component" value="Unassembled WGS sequence"/>
</dbReference>
<name>A0ABX0ZWN9_9ACTN</name>
<feature type="domain" description="Helix-turn-helix" evidence="1">
    <location>
        <begin position="5"/>
        <end position="53"/>
    </location>
</feature>